<sequence>MAKRHTLWALLGILIFLFFNFPLLQIFNRDILWAGIPILLIYLYVVWVLAIVGLYTLGRRSIFRE</sequence>
<reference evidence="3" key="2">
    <citation type="submission" date="2011-03" db="EMBL/GenBank/DDBJ databases">
        <title>The complete genome of Desulfobacca acetoxidans DSM 11109.</title>
        <authorList>
            <consortium name="US DOE Joint Genome Institute (JGI-PGF)"/>
            <person name="Lucas S."/>
            <person name="Copeland A."/>
            <person name="Lapidus A."/>
            <person name="Bruce D."/>
            <person name="Goodwin L."/>
            <person name="Pitluck S."/>
            <person name="Peters L."/>
            <person name="Kyrpides N."/>
            <person name="Mavromatis K."/>
            <person name="Ivanova N."/>
            <person name="Ovchinnikova G."/>
            <person name="Teshima H."/>
            <person name="Detter J.C."/>
            <person name="Han C."/>
            <person name="Land M."/>
            <person name="Hauser L."/>
            <person name="Markowitz V."/>
            <person name="Cheng J.-F."/>
            <person name="Hugenholtz P."/>
            <person name="Woyke T."/>
            <person name="Wu D."/>
            <person name="Spring S."/>
            <person name="Schueler E."/>
            <person name="Brambilla E."/>
            <person name="Klenk H.-P."/>
            <person name="Eisen J.A."/>
        </authorList>
    </citation>
    <scope>NUCLEOTIDE SEQUENCE [LARGE SCALE GENOMIC DNA]</scope>
    <source>
        <strain evidence="3">ATCC 700848 / DSM 11109 / ASRB2</strain>
    </source>
</reference>
<keyword evidence="1" id="KW-0812">Transmembrane</keyword>
<dbReference type="EMBL" id="CP002629">
    <property type="protein sequence ID" value="AEB08636.1"/>
    <property type="molecule type" value="Genomic_DNA"/>
</dbReference>
<evidence type="ECO:0000313" key="3">
    <source>
        <dbReference type="Proteomes" id="UP000000483"/>
    </source>
</evidence>
<name>F2NF81_DESAR</name>
<feature type="transmembrane region" description="Helical" evidence="1">
    <location>
        <begin position="33"/>
        <end position="57"/>
    </location>
</feature>
<dbReference type="KEGG" id="dao:Desac_0757"/>
<evidence type="ECO:0000313" key="2">
    <source>
        <dbReference type="EMBL" id="AEB08636.1"/>
    </source>
</evidence>
<proteinExistence type="predicted"/>
<keyword evidence="3" id="KW-1185">Reference proteome</keyword>
<keyword evidence="1" id="KW-0472">Membrane</keyword>
<organism evidence="2 3">
    <name type="scientific">Desulfobacca acetoxidans (strain ATCC 700848 / DSM 11109 / ASRB2)</name>
    <dbReference type="NCBI Taxonomy" id="880072"/>
    <lineage>
        <taxon>Bacteria</taxon>
        <taxon>Pseudomonadati</taxon>
        <taxon>Thermodesulfobacteriota</taxon>
        <taxon>Desulfobaccia</taxon>
        <taxon>Desulfobaccales</taxon>
        <taxon>Desulfobaccaceae</taxon>
        <taxon>Desulfobacca</taxon>
    </lineage>
</organism>
<evidence type="ECO:0000256" key="1">
    <source>
        <dbReference type="SAM" id="Phobius"/>
    </source>
</evidence>
<dbReference type="Proteomes" id="UP000000483">
    <property type="component" value="Chromosome"/>
</dbReference>
<gene>
    <name evidence="2" type="ordered locus">Desac_0757</name>
</gene>
<accession>F2NF81</accession>
<keyword evidence="1" id="KW-1133">Transmembrane helix</keyword>
<reference evidence="2 3" key="1">
    <citation type="journal article" date="2011" name="Stand. Genomic Sci.">
        <title>Complete genome sequence of the acetate-degrading sulfate reducer Desulfobacca acetoxidans type strain (ASRB2).</title>
        <authorList>
            <person name="Goker M."/>
            <person name="Teshima H."/>
            <person name="Lapidus A."/>
            <person name="Nolan M."/>
            <person name="Lucas S."/>
            <person name="Hammon N."/>
            <person name="Deshpande S."/>
            <person name="Cheng J.F."/>
            <person name="Tapia R."/>
            <person name="Han C."/>
            <person name="Goodwin L."/>
            <person name="Pitluck S."/>
            <person name="Huntemann M."/>
            <person name="Liolios K."/>
            <person name="Ivanova N."/>
            <person name="Pagani I."/>
            <person name="Mavromatis K."/>
            <person name="Ovchinikova G."/>
            <person name="Pati A."/>
            <person name="Chen A."/>
            <person name="Palaniappan K."/>
            <person name="Land M."/>
            <person name="Hauser L."/>
            <person name="Brambilla E.M."/>
            <person name="Rohde M."/>
            <person name="Spring S."/>
            <person name="Detter J.C."/>
            <person name="Woyke T."/>
            <person name="Bristow J."/>
            <person name="Eisen J.A."/>
            <person name="Markowitz V."/>
            <person name="Hugenholtz P."/>
            <person name="Kyrpides N.C."/>
            <person name="Klenk H.P."/>
        </authorList>
    </citation>
    <scope>NUCLEOTIDE SEQUENCE [LARGE SCALE GENOMIC DNA]</scope>
    <source>
        <strain evidence="3">ATCC 700848 / DSM 11109 / ASRB2</strain>
    </source>
</reference>
<evidence type="ECO:0008006" key="4">
    <source>
        <dbReference type="Google" id="ProtNLM"/>
    </source>
</evidence>
<protein>
    <recommendedName>
        <fullName evidence="4">DUF3311 domain-containing protein</fullName>
    </recommendedName>
</protein>
<dbReference type="HOGENOM" id="CLU_2842564_0_0_7"/>
<feature type="transmembrane region" description="Helical" evidence="1">
    <location>
        <begin position="7"/>
        <end position="27"/>
    </location>
</feature>
<dbReference type="AlphaFoldDB" id="F2NF81"/>